<sequence>MPVVDKSPAKEPDITLGDCIDFLSVIREFKMLPGTMETNEMMNQIGQKTHALAVRSLLKKRKLLWDRIPRLFEIMSSAMDSQSRGYDMLFNHQAGNTVGELKEYILAWKALMAEIEEIEAKHAKNEASK</sequence>
<dbReference type="EMBL" id="VUJX02000010">
    <property type="protein sequence ID" value="KAL0931248.1"/>
    <property type="molecule type" value="Genomic_DNA"/>
</dbReference>
<organism evidence="1 2">
    <name type="scientific">Colletotrichum truncatum</name>
    <name type="common">Anthracnose fungus</name>
    <name type="synonym">Colletotrichum capsici</name>
    <dbReference type="NCBI Taxonomy" id="5467"/>
    <lineage>
        <taxon>Eukaryota</taxon>
        <taxon>Fungi</taxon>
        <taxon>Dikarya</taxon>
        <taxon>Ascomycota</taxon>
        <taxon>Pezizomycotina</taxon>
        <taxon>Sordariomycetes</taxon>
        <taxon>Hypocreomycetidae</taxon>
        <taxon>Glomerellales</taxon>
        <taxon>Glomerellaceae</taxon>
        <taxon>Colletotrichum</taxon>
        <taxon>Colletotrichum truncatum species complex</taxon>
    </lineage>
</organism>
<keyword evidence="2" id="KW-1185">Reference proteome</keyword>
<name>A0ACC3YH68_COLTU</name>
<protein>
    <submittedName>
        <fullName evidence="1">Uncharacterized protein</fullName>
    </submittedName>
</protein>
<dbReference type="Proteomes" id="UP000805649">
    <property type="component" value="Unassembled WGS sequence"/>
</dbReference>
<accession>A0ACC3YH68</accession>
<reference evidence="1 2" key="1">
    <citation type="journal article" date="2020" name="Phytopathology">
        <title>Genome Sequence Resources of Colletotrichum truncatum, C. plurivorum, C. musicola, and C. sojae: Four Species Pathogenic to Soybean (Glycine max).</title>
        <authorList>
            <person name="Rogerio F."/>
            <person name="Boufleur T.R."/>
            <person name="Ciampi-Guillardi M."/>
            <person name="Sukno S.A."/>
            <person name="Thon M.R."/>
            <person name="Massola Junior N.S."/>
            <person name="Baroncelli R."/>
        </authorList>
    </citation>
    <scope>NUCLEOTIDE SEQUENCE [LARGE SCALE GENOMIC DNA]</scope>
    <source>
        <strain evidence="1 2">CMES1059</strain>
    </source>
</reference>
<evidence type="ECO:0000313" key="1">
    <source>
        <dbReference type="EMBL" id="KAL0931248.1"/>
    </source>
</evidence>
<comment type="caution">
    <text evidence="1">The sequence shown here is derived from an EMBL/GenBank/DDBJ whole genome shotgun (WGS) entry which is preliminary data.</text>
</comment>
<evidence type="ECO:0000313" key="2">
    <source>
        <dbReference type="Proteomes" id="UP000805649"/>
    </source>
</evidence>
<gene>
    <name evidence="1" type="ORF">CTRU02_213983</name>
</gene>
<proteinExistence type="predicted"/>